<evidence type="ECO:0000256" key="2">
    <source>
        <dbReference type="ARBA" id="ARBA00022842"/>
    </source>
</evidence>
<dbReference type="GO" id="GO:0016787">
    <property type="term" value="F:hydrolase activity"/>
    <property type="evidence" value="ECO:0007669"/>
    <property type="project" value="UniProtKB-KW"/>
</dbReference>
<evidence type="ECO:0000313" key="4">
    <source>
        <dbReference type="Proteomes" id="UP001216139"/>
    </source>
</evidence>
<dbReference type="InterPro" id="IPR051400">
    <property type="entry name" value="HAD-like_hydrolase"/>
</dbReference>
<evidence type="ECO:0000313" key="3">
    <source>
        <dbReference type="EMBL" id="WCT10985.1"/>
    </source>
</evidence>
<dbReference type="EMBL" id="CP117167">
    <property type="protein sequence ID" value="WCT10985.1"/>
    <property type="molecule type" value="Genomic_DNA"/>
</dbReference>
<dbReference type="Pfam" id="PF00702">
    <property type="entry name" value="Hydrolase"/>
    <property type="match status" value="1"/>
</dbReference>
<keyword evidence="4" id="KW-1185">Reference proteome</keyword>
<dbReference type="SUPFAM" id="SSF56784">
    <property type="entry name" value="HAD-like"/>
    <property type="match status" value="1"/>
</dbReference>
<keyword evidence="2" id="KW-0460">Magnesium</keyword>
<organism evidence="3 4">
    <name type="scientific">Mucilaginibacter jinjuensis</name>
    <dbReference type="NCBI Taxonomy" id="1176721"/>
    <lineage>
        <taxon>Bacteria</taxon>
        <taxon>Pseudomonadati</taxon>
        <taxon>Bacteroidota</taxon>
        <taxon>Sphingobacteriia</taxon>
        <taxon>Sphingobacteriales</taxon>
        <taxon>Sphingobacteriaceae</taxon>
        <taxon>Mucilaginibacter</taxon>
    </lineage>
</organism>
<reference evidence="3 4" key="1">
    <citation type="submission" date="2023-02" db="EMBL/GenBank/DDBJ databases">
        <title>Genome sequence of Mucilaginibacter jinjuensis strain KACC 16571.</title>
        <authorList>
            <person name="Kim S."/>
            <person name="Heo J."/>
            <person name="Kwon S.-W."/>
        </authorList>
    </citation>
    <scope>NUCLEOTIDE SEQUENCE [LARGE SCALE GENOMIC DNA]</scope>
    <source>
        <strain evidence="3 4">KACC 16571</strain>
    </source>
</reference>
<dbReference type="SFLD" id="SFLDG01129">
    <property type="entry name" value="C1.5:_HAD__Beta-PGM__Phosphata"/>
    <property type="match status" value="1"/>
</dbReference>
<dbReference type="InterPro" id="IPR036412">
    <property type="entry name" value="HAD-like_sf"/>
</dbReference>
<keyword evidence="1 3" id="KW-0378">Hydrolase</keyword>
<dbReference type="PANTHER" id="PTHR46470">
    <property type="entry name" value="N-ACYLNEURAMINATE-9-PHOSPHATASE"/>
    <property type="match status" value="1"/>
</dbReference>
<protein>
    <submittedName>
        <fullName evidence="3">HAD family hydrolase</fullName>
    </submittedName>
</protein>
<dbReference type="Gene3D" id="1.10.150.520">
    <property type="match status" value="1"/>
</dbReference>
<dbReference type="Gene3D" id="3.40.50.1000">
    <property type="entry name" value="HAD superfamily/HAD-like"/>
    <property type="match status" value="1"/>
</dbReference>
<accession>A0ABY7T3F7</accession>
<sequence length="212" mass="24598">MIKALILDMDNTIFPTKTISDEIFATIEHLMEEHRGNLNDEQLAEAKTALSRTPFQKVADEHGFTEEFKTNAIELLKNTTYNKPIKPYKDYEIVESISLPKFLVTFGFVKLQQSKIDGLGVRSHFKEIFVVDPEISSKTKRDIFVDIMEKYGYHKDELLAIGDDPESEIKAAHDLGIKTYLYDPESRFKTGTVTYHEQNYKKLQWLIENQKE</sequence>
<proteinExistence type="predicted"/>
<name>A0ABY7T3F7_9SPHI</name>
<dbReference type="SFLD" id="SFLDS00003">
    <property type="entry name" value="Haloacid_Dehalogenase"/>
    <property type="match status" value="1"/>
</dbReference>
<dbReference type="RefSeq" id="WP_273629173.1">
    <property type="nucleotide sequence ID" value="NZ_CP117167.1"/>
</dbReference>
<dbReference type="InterPro" id="IPR023214">
    <property type="entry name" value="HAD_sf"/>
</dbReference>
<dbReference type="Proteomes" id="UP001216139">
    <property type="component" value="Chromosome"/>
</dbReference>
<evidence type="ECO:0000256" key="1">
    <source>
        <dbReference type="ARBA" id="ARBA00022801"/>
    </source>
</evidence>
<gene>
    <name evidence="3" type="ORF">PQO05_19800</name>
</gene>